<dbReference type="Proteomes" id="UP000533900">
    <property type="component" value="Unassembled WGS sequence"/>
</dbReference>
<protein>
    <recommendedName>
        <fullName evidence="3">STAS/SEC14 domain-containing protein</fullName>
    </recommendedName>
</protein>
<dbReference type="RefSeq" id="WP_185789014.1">
    <property type="nucleotide sequence ID" value="NZ_JACLCP010000002.1"/>
</dbReference>
<dbReference type="EMBL" id="JACLCP010000002">
    <property type="protein sequence ID" value="MBC2845310.1"/>
    <property type="molecule type" value="Genomic_DNA"/>
</dbReference>
<evidence type="ECO:0000313" key="1">
    <source>
        <dbReference type="EMBL" id="MBC2845310.1"/>
    </source>
</evidence>
<reference evidence="1" key="1">
    <citation type="submission" date="2020-08" db="EMBL/GenBank/DDBJ databases">
        <title>Winogradskyella ouciana sp. nov., isolated from the hadal seawater of the Mariana Trench.</title>
        <authorList>
            <person name="He X."/>
        </authorList>
    </citation>
    <scope>NUCLEOTIDE SEQUENCE [LARGE SCALE GENOMIC DNA]</scope>
    <source>
        <strain evidence="1">KCTC 52348</strain>
    </source>
</reference>
<keyword evidence="2" id="KW-1185">Reference proteome</keyword>
<comment type="caution">
    <text evidence="1">The sequence shown here is derived from an EMBL/GenBank/DDBJ whole genome shotgun (WGS) entry which is preliminary data.</text>
</comment>
<evidence type="ECO:0008006" key="3">
    <source>
        <dbReference type="Google" id="ProtNLM"/>
    </source>
</evidence>
<dbReference type="AlphaFoldDB" id="A0A842IQM2"/>
<proteinExistence type="predicted"/>
<accession>A0A842IQM2</accession>
<name>A0A842IQM2_9FLAO</name>
<sequence length="138" mass="16363">MKIKQSQILHREYKLLETDLGDIYLFNDFVITEFKQGVDISFDNFYSIGVEIGKHFWKKPFGFIANRPYSYSINLKDAEILNMAFPNLKAYAIVVYSDFSEKIFEVENVFFKFNRRAFKSLDKSISWVEETLKKDLNN</sequence>
<evidence type="ECO:0000313" key="2">
    <source>
        <dbReference type="Proteomes" id="UP000533900"/>
    </source>
</evidence>
<gene>
    <name evidence="1" type="ORF">H7F21_09425</name>
</gene>
<organism evidence="1 2">
    <name type="scientific">Winogradskyella flava</name>
    <dbReference type="NCBI Taxonomy" id="1884876"/>
    <lineage>
        <taxon>Bacteria</taxon>
        <taxon>Pseudomonadati</taxon>
        <taxon>Bacteroidota</taxon>
        <taxon>Flavobacteriia</taxon>
        <taxon>Flavobacteriales</taxon>
        <taxon>Flavobacteriaceae</taxon>
        <taxon>Winogradskyella</taxon>
    </lineage>
</organism>